<evidence type="ECO:0000256" key="1">
    <source>
        <dbReference type="ARBA" id="ARBA00022527"/>
    </source>
</evidence>
<dbReference type="Gene3D" id="3.30.565.10">
    <property type="entry name" value="Histidine kinase-like ATPase, C-terminal domain"/>
    <property type="match status" value="1"/>
</dbReference>
<dbReference type="OrthoDB" id="9798941at2"/>
<evidence type="ECO:0000259" key="2">
    <source>
        <dbReference type="Pfam" id="PF13581"/>
    </source>
</evidence>
<reference evidence="3 4" key="1">
    <citation type="journal article" date="2009" name="Int. J. Syst. Evol. Microbiol.">
        <title>Paenibacillus contaminans sp. nov., isolated from a contaminated laboratory plate.</title>
        <authorList>
            <person name="Chou J.H."/>
            <person name="Lee J.H."/>
            <person name="Lin M.C."/>
            <person name="Chang P.S."/>
            <person name="Arun A.B."/>
            <person name="Young C.C."/>
            <person name="Chen W.M."/>
        </authorList>
    </citation>
    <scope>NUCLEOTIDE SEQUENCE [LARGE SCALE GENOMIC DNA]</scope>
    <source>
        <strain evidence="3 4">CKOBP-6</strain>
    </source>
</reference>
<dbReference type="InterPro" id="IPR050267">
    <property type="entry name" value="Anti-sigma-factor_SerPK"/>
</dbReference>
<evidence type="ECO:0000313" key="4">
    <source>
        <dbReference type="Proteomes" id="UP000250369"/>
    </source>
</evidence>
<comment type="caution">
    <text evidence="3">The sequence shown here is derived from an EMBL/GenBank/DDBJ whole genome shotgun (WGS) entry which is preliminary data.</text>
</comment>
<organism evidence="3 4">
    <name type="scientific">Paenibacillus contaminans</name>
    <dbReference type="NCBI Taxonomy" id="450362"/>
    <lineage>
        <taxon>Bacteria</taxon>
        <taxon>Bacillati</taxon>
        <taxon>Bacillota</taxon>
        <taxon>Bacilli</taxon>
        <taxon>Bacillales</taxon>
        <taxon>Paenibacillaceae</taxon>
        <taxon>Paenibacillus</taxon>
    </lineage>
</organism>
<dbReference type="EMBL" id="QMFB01000018">
    <property type="protein sequence ID" value="RAV17671.1"/>
    <property type="molecule type" value="Genomic_DNA"/>
</dbReference>
<dbReference type="InterPro" id="IPR003594">
    <property type="entry name" value="HATPase_dom"/>
</dbReference>
<protein>
    <recommendedName>
        <fullName evidence="2">Histidine kinase/HSP90-like ATPase domain-containing protein</fullName>
    </recommendedName>
</protein>
<keyword evidence="4" id="KW-1185">Reference proteome</keyword>
<gene>
    <name evidence="3" type="ORF">DQG23_26440</name>
</gene>
<dbReference type="GO" id="GO:0004674">
    <property type="term" value="F:protein serine/threonine kinase activity"/>
    <property type="evidence" value="ECO:0007669"/>
    <property type="project" value="UniProtKB-KW"/>
</dbReference>
<dbReference type="CDD" id="cd16936">
    <property type="entry name" value="HATPase_RsbW-like"/>
    <property type="match status" value="1"/>
</dbReference>
<name>A0A329MCC7_9BACL</name>
<proteinExistence type="predicted"/>
<keyword evidence="1" id="KW-0418">Kinase</keyword>
<dbReference type="PANTHER" id="PTHR35526:SF3">
    <property type="entry name" value="ANTI-SIGMA-F FACTOR RSBW"/>
    <property type="match status" value="1"/>
</dbReference>
<dbReference type="RefSeq" id="WP_113034036.1">
    <property type="nucleotide sequence ID" value="NZ_QMFB01000018.1"/>
</dbReference>
<dbReference type="Pfam" id="PF13581">
    <property type="entry name" value="HATPase_c_2"/>
    <property type="match status" value="1"/>
</dbReference>
<evidence type="ECO:0000313" key="3">
    <source>
        <dbReference type="EMBL" id="RAV17671.1"/>
    </source>
</evidence>
<feature type="domain" description="Histidine kinase/HSP90-like ATPase" evidence="2">
    <location>
        <begin position="25"/>
        <end position="129"/>
    </location>
</feature>
<dbReference type="SUPFAM" id="SSF55874">
    <property type="entry name" value="ATPase domain of HSP90 chaperone/DNA topoisomerase II/histidine kinase"/>
    <property type="match status" value="1"/>
</dbReference>
<sequence length="151" mass="16707">MEWDVSRQAEWQMKSIFGLEKTIAGQLREAVRQLDEAETRLDDMATAVTEACLNAVEHAHACDPEKLVRVTMGVSGDKIVFRIYDEGHGIGLHVGKLGGSAPWEAENPRGWGLFLIASLADDYRFGSEGSLSFIEIQFQRGVRGDRDGNVV</sequence>
<dbReference type="AlphaFoldDB" id="A0A329MCC7"/>
<keyword evidence="1" id="KW-0808">Transferase</keyword>
<dbReference type="PANTHER" id="PTHR35526">
    <property type="entry name" value="ANTI-SIGMA-F FACTOR RSBW-RELATED"/>
    <property type="match status" value="1"/>
</dbReference>
<keyword evidence="1" id="KW-0723">Serine/threonine-protein kinase</keyword>
<dbReference type="Proteomes" id="UP000250369">
    <property type="component" value="Unassembled WGS sequence"/>
</dbReference>
<accession>A0A329MCC7</accession>
<dbReference type="InterPro" id="IPR036890">
    <property type="entry name" value="HATPase_C_sf"/>
</dbReference>